<evidence type="ECO:0000256" key="1">
    <source>
        <dbReference type="ARBA" id="ARBA00006432"/>
    </source>
</evidence>
<feature type="domain" description="AMP-dependent synthetase/ligase" evidence="4">
    <location>
        <begin position="28"/>
        <end position="386"/>
    </location>
</feature>
<dbReference type="PANTHER" id="PTHR43201">
    <property type="entry name" value="ACYL-COA SYNTHETASE"/>
    <property type="match status" value="1"/>
</dbReference>
<dbReference type="PANTHER" id="PTHR43201:SF5">
    <property type="entry name" value="MEDIUM-CHAIN ACYL-COA LIGASE ACSF2, MITOCHONDRIAL"/>
    <property type="match status" value="1"/>
</dbReference>
<dbReference type="Pfam" id="PF13193">
    <property type="entry name" value="AMP-binding_C"/>
    <property type="match status" value="1"/>
</dbReference>
<evidence type="ECO:0000313" key="6">
    <source>
        <dbReference type="EMBL" id="MCX2937947.1"/>
    </source>
</evidence>
<reference evidence="6 7" key="1">
    <citation type="submission" date="2022-11" db="EMBL/GenBank/DDBJ databases">
        <title>Mycobacterium sp. nov.</title>
        <authorList>
            <person name="Papic B."/>
            <person name="Spicic S."/>
            <person name="Duvnjak S."/>
        </authorList>
    </citation>
    <scope>NUCLEOTIDE SEQUENCE [LARGE SCALE GENOMIC DNA]</scope>
    <source>
        <strain evidence="6 7">CVI_P4</strain>
    </source>
</reference>
<dbReference type="Pfam" id="PF00501">
    <property type="entry name" value="AMP-binding"/>
    <property type="match status" value="1"/>
</dbReference>
<dbReference type="InterPro" id="IPR000873">
    <property type="entry name" value="AMP-dep_synth/lig_dom"/>
</dbReference>
<feature type="region of interest" description="Disordered" evidence="3">
    <location>
        <begin position="335"/>
        <end position="361"/>
    </location>
</feature>
<comment type="similarity">
    <text evidence="1">Belongs to the ATP-dependent AMP-binding enzyme family.</text>
</comment>
<dbReference type="InterPro" id="IPR025110">
    <property type="entry name" value="AMP-bd_C"/>
</dbReference>
<dbReference type="RefSeq" id="WP_265997761.1">
    <property type="nucleotide sequence ID" value="NZ_JAPJDN010000011.1"/>
</dbReference>
<evidence type="ECO:0000256" key="2">
    <source>
        <dbReference type="ARBA" id="ARBA00022598"/>
    </source>
</evidence>
<dbReference type="SUPFAM" id="SSF56801">
    <property type="entry name" value="Acetyl-CoA synthetase-like"/>
    <property type="match status" value="1"/>
</dbReference>
<dbReference type="PROSITE" id="PS00455">
    <property type="entry name" value="AMP_BINDING"/>
    <property type="match status" value="1"/>
</dbReference>
<dbReference type="Gene3D" id="3.30.300.30">
    <property type="match status" value="1"/>
</dbReference>
<name>A0ABT3SEZ2_9MYCO</name>
<dbReference type="InterPro" id="IPR045851">
    <property type="entry name" value="AMP-bd_C_sf"/>
</dbReference>
<accession>A0ABT3SEZ2</accession>
<dbReference type="Proteomes" id="UP001300745">
    <property type="component" value="Unassembled WGS sequence"/>
</dbReference>
<protein>
    <submittedName>
        <fullName evidence="6">AMP-binding protein</fullName>
    </submittedName>
</protein>
<proteinExistence type="inferred from homology"/>
<comment type="caution">
    <text evidence="6">The sequence shown here is derived from an EMBL/GenBank/DDBJ whole genome shotgun (WGS) entry which is preliminary data.</text>
</comment>
<feature type="domain" description="AMP-binding enzyme C-terminal" evidence="5">
    <location>
        <begin position="436"/>
        <end position="512"/>
    </location>
</feature>
<dbReference type="InterPro" id="IPR042099">
    <property type="entry name" value="ANL_N_sf"/>
</dbReference>
<organism evidence="6 7">
    <name type="scientific">Mycobacterium pinniadriaticum</name>
    <dbReference type="NCBI Taxonomy" id="2994102"/>
    <lineage>
        <taxon>Bacteria</taxon>
        <taxon>Bacillati</taxon>
        <taxon>Actinomycetota</taxon>
        <taxon>Actinomycetes</taxon>
        <taxon>Mycobacteriales</taxon>
        <taxon>Mycobacteriaceae</taxon>
        <taxon>Mycobacterium</taxon>
    </lineage>
</organism>
<evidence type="ECO:0000259" key="4">
    <source>
        <dbReference type="Pfam" id="PF00501"/>
    </source>
</evidence>
<sequence>MLVNTRPLDVDYAAEGLWEKRTLCSFLDQAAALHPERSAVKAAGDDISYHALRSAVASMAAILRGRWVNRHDVVTILLPNWLETVVAIHAASWAGCVVNPVVTTYRRAEVSFILEQSKSRAVFIPHVFRGFDFVEMLSEILAGMSDPPTVIVVRPQGELPDGFVSFDEIHGTGDGMDPCGDPSDICLLLYTSGTTSLPKGVLHNHQTITWEMRSIVEKFGLGDEDAIFMASPVGHLTGIVYGVYLPTLLGQSVTLLDIWDPVAAVDLIERDGCRVSLGATPFLHGLSGEYRTRDSSSSLRLFLCGGADMPADLIVEASQQLGALVTRTYGSSEMPTYSISGPESTLEERSTTDGTPLSPASGRLLDERDGIGELAVRGPELFLGYLDPTLNESAFTGDGYFKTGDLVSVDDSGAITVRGRVKDIIIRGGENISALEVENHLRQHAAIEDAAVVGYPDDKMGERVAAFLVLAEGVSKTDLEIGGYLRTRGLAAHKWPEKLRIVGELPHTASGKVHKQLLRQRLSQSG</sequence>
<dbReference type="Gene3D" id="3.40.50.12780">
    <property type="entry name" value="N-terminal domain of ligase-like"/>
    <property type="match status" value="1"/>
</dbReference>
<evidence type="ECO:0000313" key="7">
    <source>
        <dbReference type="Proteomes" id="UP001300745"/>
    </source>
</evidence>
<keyword evidence="2" id="KW-0436">Ligase</keyword>
<dbReference type="InterPro" id="IPR020845">
    <property type="entry name" value="AMP-binding_CS"/>
</dbReference>
<keyword evidence="7" id="KW-1185">Reference proteome</keyword>
<dbReference type="EMBL" id="JAPJDO010000011">
    <property type="protein sequence ID" value="MCX2937947.1"/>
    <property type="molecule type" value="Genomic_DNA"/>
</dbReference>
<gene>
    <name evidence="6" type="ORF">ORI27_14670</name>
</gene>
<evidence type="ECO:0000256" key="3">
    <source>
        <dbReference type="SAM" id="MobiDB-lite"/>
    </source>
</evidence>
<evidence type="ECO:0000259" key="5">
    <source>
        <dbReference type="Pfam" id="PF13193"/>
    </source>
</evidence>